<keyword evidence="2" id="KW-1133">Transmembrane helix</keyword>
<feature type="domain" description="HTH cro/C1-type" evidence="3">
    <location>
        <begin position="8"/>
        <end position="38"/>
    </location>
</feature>
<evidence type="ECO:0000256" key="1">
    <source>
        <dbReference type="SAM" id="MobiDB-lite"/>
    </source>
</evidence>
<dbReference type="InterPro" id="IPR001387">
    <property type="entry name" value="Cro/C1-type_HTH"/>
</dbReference>
<reference evidence="5" key="1">
    <citation type="submission" date="2017-09" db="EMBL/GenBank/DDBJ databases">
        <title>Depth-based differentiation of microbial function through sediment-hosted aquifers and enrichment of novel symbionts in the deep terrestrial subsurface.</title>
        <authorList>
            <person name="Probst A.J."/>
            <person name="Ladd B."/>
            <person name="Jarett J.K."/>
            <person name="Geller-Mcgrath D.E."/>
            <person name="Sieber C.M.K."/>
            <person name="Emerson J.B."/>
            <person name="Anantharaman K."/>
            <person name="Thomas B.C."/>
            <person name="Malmstrom R."/>
            <person name="Stieglmeier M."/>
            <person name="Klingl A."/>
            <person name="Woyke T."/>
            <person name="Ryan C.M."/>
            <person name="Banfield J.F."/>
        </authorList>
    </citation>
    <scope>NUCLEOTIDE SEQUENCE [LARGE SCALE GENOMIC DNA]</scope>
</reference>
<dbReference type="AlphaFoldDB" id="A0A2M7APN3"/>
<organism evidence="4 5">
    <name type="scientific">candidate division WWE3 bacterium CG06_land_8_20_14_3_00_42_16</name>
    <dbReference type="NCBI Taxonomy" id="1975083"/>
    <lineage>
        <taxon>Bacteria</taxon>
        <taxon>Katanobacteria</taxon>
    </lineage>
</organism>
<dbReference type="Pfam" id="PF09136">
    <property type="entry name" value="Glucodextran_B"/>
    <property type="match status" value="1"/>
</dbReference>
<dbReference type="InterPro" id="IPR025194">
    <property type="entry name" value="RodZ-like_C"/>
</dbReference>
<keyword evidence="2" id="KW-0812">Transmembrane</keyword>
<dbReference type="InterPro" id="IPR010982">
    <property type="entry name" value="Lambda_DNA-bd_dom_sf"/>
</dbReference>
<gene>
    <name evidence="4" type="ORF">COS81_00200</name>
</gene>
<dbReference type="PROSITE" id="PS50943">
    <property type="entry name" value="HTH_CROC1"/>
    <property type="match status" value="1"/>
</dbReference>
<dbReference type="PANTHER" id="PTHR34475:SF1">
    <property type="entry name" value="CYTOSKELETON PROTEIN RODZ"/>
    <property type="match status" value="1"/>
</dbReference>
<accession>A0A2M7APN3</accession>
<dbReference type="EMBL" id="PEWD01000004">
    <property type="protein sequence ID" value="PIU69342.1"/>
    <property type="molecule type" value="Genomic_DNA"/>
</dbReference>
<name>A0A2M7APN3_UNCKA</name>
<dbReference type="Pfam" id="PF13464">
    <property type="entry name" value="RodZ_C"/>
    <property type="match status" value="1"/>
</dbReference>
<protein>
    <recommendedName>
        <fullName evidence="3">HTH cro/C1-type domain-containing protein</fullName>
    </recommendedName>
</protein>
<evidence type="ECO:0000313" key="4">
    <source>
        <dbReference type="EMBL" id="PIU69342.1"/>
    </source>
</evidence>
<keyword evidence="2" id="KW-0472">Membrane</keyword>
<evidence type="ECO:0000259" key="3">
    <source>
        <dbReference type="PROSITE" id="PS50943"/>
    </source>
</evidence>
<evidence type="ECO:0000313" key="5">
    <source>
        <dbReference type="Proteomes" id="UP000229916"/>
    </source>
</evidence>
<dbReference type="InterPro" id="IPR050400">
    <property type="entry name" value="Bact_Cytoskel_RodZ"/>
</dbReference>
<dbReference type="CDD" id="cd00093">
    <property type="entry name" value="HTH_XRE"/>
    <property type="match status" value="1"/>
</dbReference>
<evidence type="ECO:0000256" key="2">
    <source>
        <dbReference type="SAM" id="Phobius"/>
    </source>
</evidence>
<dbReference type="GO" id="GO:0003677">
    <property type="term" value="F:DNA binding"/>
    <property type="evidence" value="ECO:0007669"/>
    <property type="project" value="InterPro"/>
</dbReference>
<dbReference type="Gene3D" id="1.10.260.40">
    <property type="entry name" value="lambda repressor-like DNA-binding domains"/>
    <property type="match status" value="1"/>
</dbReference>
<proteinExistence type="predicted"/>
<feature type="transmembrane region" description="Helical" evidence="2">
    <location>
        <begin position="98"/>
        <end position="122"/>
    </location>
</feature>
<dbReference type="Pfam" id="PF13413">
    <property type="entry name" value="HTH_25"/>
    <property type="match status" value="1"/>
</dbReference>
<sequence length="308" mass="34045">MKTVGGILKKARQEKNLSLEEIEKALKIRKSYLEALESSDYAHLPAPVFMKGFLKAYARFLGLKETEVIAFWRREYDEKASFKKGAQTPPQPLKKVKVILTPGLIVGLFAIIGVVGFLIYIYSQYSSFALSPVLIIDKPLDSERLKVPFTEVVGRTDPEAKVTINGQEIRVVESGAFAVNVDLAAGENTIEVAATNKLGRKSVETRKVWVEETTPSASLVEQESPQVYSDVEVEVLADPEAAWLSVEEDGVKTYEGVLSAGAKRQFKAKEVVKIRTGKADSTRVTVNGKDMGLMGMSPDPAEREYRKD</sequence>
<dbReference type="Proteomes" id="UP000229916">
    <property type="component" value="Unassembled WGS sequence"/>
</dbReference>
<comment type="caution">
    <text evidence="4">The sequence shown here is derived from an EMBL/GenBank/DDBJ whole genome shotgun (WGS) entry which is preliminary data.</text>
</comment>
<dbReference type="InterPro" id="IPR013783">
    <property type="entry name" value="Ig-like_fold"/>
</dbReference>
<dbReference type="Gene3D" id="2.60.40.10">
    <property type="entry name" value="Immunoglobulins"/>
    <property type="match status" value="1"/>
</dbReference>
<feature type="region of interest" description="Disordered" evidence="1">
    <location>
        <begin position="288"/>
        <end position="308"/>
    </location>
</feature>
<dbReference type="SUPFAM" id="SSF47413">
    <property type="entry name" value="lambda repressor-like DNA-binding domains"/>
    <property type="match status" value="1"/>
</dbReference>
<dbReference type="SMART" id="SM00530">
    <property type="entry name" value="HTH_XRE"/>
    <property type="match status" value="1"/>
</dbReference>
<dbReference type="PANTHER" id="PTHR34475">
    <property type="match status" value="1"/>
</dbReference>